<dbReference type="Pfam" id="PF12774">
    <property type="entry name" value="AAA_6"/>
    <property type="match status" value="1"/>
</dbReference>
<feature type="domain" description="Dynein heavy chain hydrolytic ATP-binding dynein motor region" evidence="23">
    <location>
        <begin position="1639"/>
        <end position="1976"/>
    </location>
</feature>
<dbReference type="GO" id="GO:0005874">
    <property type="term" value="C:microtubule"/>
    <property type="evidence" value="ECO:0007669"/>
    <property type="project" value="UniProtKB-KW"/>
</dbReference>
<keyword evidence="13" id="KW-0175">Coiled coil</keyword>
<dbReference type="InterPro" id="IPR027417">
    <property type="entry name" value="P-loop_NTPase"/>
</dbReference>
<evidence type="ECO:0000313" key="25">
    <source>
        <dbReference type="EMBL" id="CAE8628062.1"/>
    </source>
</evidence>
<dbReference type="Gene3D" id="3.20.180.20">
    <property type="entry name" value="Dynein heavy chain, N-terminal domain 2"/>
    <property type="match status" value="1"/>
</dbReference>
<dbReference type="InterPro" id="IPR043157">
    <property type="entry name" value="Dynein_AAA1S"/>
</dbReference>
<keyword evidence="11" id="KW-0067">ATP-binding</keyword>
<dbReference type="Gene3D" id="3.90.660.10">
    <property type="match status" value="1"/>
</dbReference>
<proteinExistence type="inferred from homology"/>
<evidence type="ECO:0000256" key="19">
    <source>
        <dbReference type="ARBA" id="ARBA00023902"/>
    </source>
</evidence>
<protein>
    <recommendedName>
        <fullName evidence="19">Cytoplasmic dynein 2 heavy chain 1</fullName>
    </recommendedName>
</protein>
<dbReference type="InterPro" id="IPR026983">
    <property type="entry name" value="DHC"/>
</dbReference>
<evidence type="ECO:0000256" key="11">
    <source>
        <dbReference type="ARBA" id="ARBA00022840"/>
    </source>
</evidence>
<dbReference type="GO" id="GO:0005524">
    <property type="term" value="F:ATP binding"/>
    <property type="evidence" value="ECO:0007669"/>
    <property type="project" value="UniProtKB-KW"/>
</dbReference>
<dbReference type="FunFam" id="3.40.50.300:FF:000071">
    <property type="entry name" value="Cytoplasmic dynein heavy chain 1"/>
    <property type="match status" value="1"/>
</dbReference>
<evidence type="ECO:0000256" key="8">
    <source>
        <dbReference type="ARBA" id="ARBA00022701"/>
    </source>
</evidence>
<keyword evidence="5" id="KW-0217">Developmental protein</keyword>
<evidence type="ECO:0000259" key="23">
    <source>
        <dbReference type="Pfam" id="PF12774"/>
    </source>
</evidence>
<dbReference type="InterPro" id="IPR013594">
    <property type="entry name" value="Dynein_heavy_tail"/>
</dbReference>
<comment type="similarity">
    <text evidence="4">Belongs to the dynein heavy chain family.</text>
</comment>
<dbReference type="GO" id="GO:0005886">
    <property type="term" value="C:plasma membrane"/>
    <property type="evidence" value="ECO:0007669"/>
    <property type="project" value="UniProtKB-SubCell"/>
</dbReference>
<evidence type="ECO:0000256" key="15">
    <source>
        <dbReference type="ARBA" id="ARBA00023136"/>
    </source>
</evidence>
<keyword evidence="26" id="KW-1185">Reference proteome</keyword>
<dbReference type="InterPro" id="IPR013602">
    <property type="entry name" value="Dynein_heavy_linker"/>
</dbReference>
<dbReference type="Pfam" id="PF21264">
    <property type="entry name" value="DYNC2H1_AAA_dom"/>
    <property type="match status" value="1"/>
</dbReference>
<keyword evidence="15" id="KW-0472">Membrane</keyword>
<feature type="domain" description="Cytoplasmic dynein 2 heavy chain 1 AAA+ ATPase" evidence="24">
    <location>
        <begin position="2111"/>
        <end position="2221"/>
    </location>
</feature>
<dbReference type="Gene3D" id="1.20.58.1120">
    <property type="match status" value="1"/>
</dbReference>
<dbReference type="GO" id="GO:0030030">
    <property type="term" value="P:cell projection organization"/>
    <property type="evidence" value="ECO:0007669"/>
    <property type="project" value="UniProtKB-KW"/>
</dbReference>
<evidence type="ECO:0000259" key="22">
    <source>
        <dbReference type="Pfam" id="PF08393"/>
    </source>
</evidence>
<keyword evidence="7" id="KW-0963">Cytoplasm</keyword>
<dbReference type="GO" id="GO:0030286">
    <property type="term" value="C:dynein complex"/>
    <property type="evidence" value="ECO:0007669"/>
    <property type="project" value="UniProtKB-KW"/>
</dbReference>
<gene>
    <name evidence="25" type="ORF">PGLA1383_LOCUS44759</name>
</gene>
<evidence type="ECO:0000256" key="4">
    <source>
        <dbReference type="ARBA" id="ARBA00008887"/>
    </source>
</evidence>
<keyword evidence="12" id="KW-0243">Dynein</keyword>
<dbReference type="Pfam" id="PF13450">
    <property type="entry name" value="NAD_binding_8"/>
    <property type="match status" value="1"/>
</dbReference>
<dbReference type="GO" id="GO:0005929">
    <property type="term" value="C:cilium"/>
    <property type="evidence" value="ECO:0007669"/>
    <property type="project" value="UniProtKB-SubCell"/>
</dbReference>
<feature type="domain" description="Dynein heavy chain tail" evidence="21">
    <location>
        <begin position="203"/>
        <end position="647"/>
    </location>
</feature>
<reference evidence="25" key="1">
    <citation type="submission" date="2021-02" db="EMBL/GenBank/DDBJ databases">
        <authorList>
            <person name="Dougan E. K."/>
            <person name="Rhodes N."/>
            <person name="Thang M."/>
            <person name="Chan C."/>
        </authorList>
    </citation>
    <scope>NUCLEOTIDE SEQUENCE</scope>
</reference>
<keyword evidence="9" id="KW-0547">Nucleotide-binding</keyword>
<dbReference type="InterPro" id="IPR049400">
    <property type="entry name" value="DYNC2H1_AAA_dom"/>
</dbReference>
<evidence type="ECO:0000256" key="14">
    <source>
        <dbReference type="ARBA" id="ARBA00023069"/>
    </source>
</evidence>
<evidence type="ECO:0000313" key="26">
    <source>
        <dbReference type="Proteomes" id="UP000654075"/>
    </source>
</evidence>
<evidence type="ECO:0000259" key="24">
    <source>
        <dbReference type="Pfam" id="PF21264"/>
    </source>
</evidence>
<dbReference type="Gene3D" id="3.40.50.300">
    <property type="entry name" value="P-loop containing nucleotide triphosphate hydrolases"/>
    <property type="match status" value="3"/>
</dbReference>
<dbReference type="InterPro" id="IPR036188">
    <property type="entry name" value="FAD/NAD-bd_sf"/>
</dbReference>
<evidence type="ECO:0000256" key="5">
    <source>
        <dbReference type="ARBA" id="ARBA00022473"/>
    </source>
</evidence>
<dbReference type="SUPFAM" id="SSF52540">
    <property type="entry name" value="P-loop containing nucleoside triphosphate hydrolases"/>
    <property type="match status" value="2"/>
</dbReference>
<keyword evidence="10" id="KW-0970">Cilium biogenesis/degradation</keyword>
<keyword evidence="17" id="KW-0206">Cytoskeleton</keyword>
<evidence type="ECO:0000256" key="20">
    <source>
        <dbReference type="SAM" id="MobiDB-lite"/>
    </source>
</evidence>
<name>A0A813GW43_POLGL</name>
<dbReference type="EMBL" id="CAJNNV010029337">
    <property type="protein sequence ID" value="CAE8628062.1"/>
    <property type="molecule type" value="Genomic_DNA"/>
</dbReference>
<evidence type="ECO:0000256" key="13">
    <source>
        <dbReference type="ARBA" id="ARBA00023054"/>
    </source>
</evidence>
<feature type="region of interest" description="Disordered" evidence="20">
    <location>
        <begin position="2449"/>
        <end position="2470"/>
    </location>
</feature>
<dbReference type="InterPro" id="IPR035699">
    <property type="entry name" value="AAA_6"/>
</dbReference>
<dbReference type="InterPro" id="IPR042228">
    <property type="entry name" value="Dynein_linker_3"/>
</dbReference>
<keyword evidence="16" id="KW-0505">Motor protein</keyword>
<evidence type="ECO:0000256" key="12">
    <source>
        <dbReference type="ARBA" id="ARBA00023017"/>
    </source>
</evidence>
<comment type="caution">
    <text evidence="25">The sequence shown here is derived from an EMBL/GenBank/DDBJ whole genome shotgun (WGS) entry which is preliminary data.</text>
</comment>
<dbReference type="Pfam" id="PF12775">
    <property type="entry name" value="AAA_7"/>
    <property type="match status" value="1"/>
</dbReference>
<evidence type="ECO:0000256" key="2">
    <source>
        <dbReference type="ARBA" id="ARBA00004202"/>
    </source>
</evidence>
<dbReference type="FunFam" id="3.40.50.300:FF:000706">
    <property type="entry name" value="Cytoplasmic dynein 2 heavy chain 1"/>
    <property type="match status" value="1"/>
</dbReference>
<dbReference type="SUPFAM" id="SSF51905">
    <property type="entry name" value="FAD/NAD(P)-binding domain"/>
    <property type="match status" value="1"/>
</dbReference>
<dbReference type="GO" id="GO:0007018">
    <property type="term" value="P:microtubule-based movement"/>
    <property type="evidence" value="ECO:0007669"/>
    <property type="project" value="InterPro"/>
</dbReference>
<dbReference type="Gene3D" id="1.10.8.710">
    <property type="match status" value="1"/>
</dbReference>
<evidence type="ECO:0000256" key="1">
    <source>
        <dbReference type="ARBA" id="ARBA00004138"/>
    </source>
</evidence>
<dbReference type="Gene3D" id="3.50.50.60">
    <property type="entry name" value="FAD/NAD(P)-binding domain"/>
    <property type="match status" value="1"/>
</dbReference>
<dbReference type="FunFam" id="1.10.8.710:FF:000001">
    <property type="entry name" value="Dynein axonemal heavy chain 2"/>
    <property type="match status" value="1"/>
</dbReference>
<evidence type="ECO:0000256" key="9">
    <source>
        <dbReference type="ARBA" id="ARBA00022741"/>
    </source>
</evidence>
<evidence type="ECO:0000256" key="6">
    <source>
        <dbReference type="ARBA" id="ARBA00022475"/>
    </source>
</evidence>
<dbReference type="Gene3D" id="1.20.140.100">
    <property type="entry name" value="Dynein heavy chain, N-terminal domain 2"/>
    <property type="match status" value="1"/>
</dbReference>
<dbReference type="Proteomes" id="UP000654075">
    <property type="component" value="Unassembled WGS sequence"/>
</dbReference>
<dbReference type="GO" id="GO:0051959">
    <property type="term" value="F:dynein light intermediate chain binding"/>
    <property type="evidence" value="ECO:0007669"/>
    <property type="project" value="InterPro"/>
</dbReference>
<organism evidence="25 26">
    <name type="scientific">Polarella glacialis</name>
    <name type="common">Dinoflagellate</name>
    <dbReference type="NCBI Taxonomy" id="89957"/>
    <lineage>
        <taxon>Eukaryota</taxon>
        <taxon>Sar</taxon>
        <taxon>Alveolata</taxon>
        <taxon>Dinophyceae</taxon>
        <taxon>Suessiales</taxon>
        <taxon>Suessiaceae</taxon>
        <taxon>Polarella</taxon>
    </lineage>
</organism>
<evidence type="ECO:0000256" key="16">
    <source>
        <dbReference type="ARBA" id="ARBA00023175"/>
    </source>
</evidence>
<dbReference type="FunFam" id="3.20.180.20:FF:000002">
    <property type="entry name" value="Cytoplasmic dynein heavy chain 1"/>
    <property type="match status" value="1"/>
</dbReference>
<evidence type="ECO:0000256" key="7">
    <source>
        <dbReference type="ARBA" id="ARBA00022490"/>
    </source>
</evidence>
<dbReference type="InterPro" id="IPR042222">
    <property type="entry name" value="Dynein_2_N"/>
</dbReference>
<feature type="domain" description="Dynein heavy chain linker" evidence="22">
    <location>
        <begin position="1108"/>
        <end position="1510"/>
    </location>
</feature>
<evidence type="ECO:0000259" key="21">
    <source>
        <dbReference type="Pfam" id="PF08385"/>
    </source>
</evidence>
<keyword evidence="18" id="KW-0966">Cell projection</keyword>
<comment type="subcellular location">
    <subcellularLocation>
        <location evidence="2">Cell membrane</location>
        <topology evidence="2">Peripheral membrane protein</topology>
    </subcellularLocation>
    <subcellularLocation>
        <location evidence="1">Cell projection</location>
        <location evidence="1">Cilium</location>
    </subcellularLocation>
    <subcellularLocation>
        <location evidence="3">Cytoplasm</location>
        <location evidence="3">Cytoskeleton</location>
    </subcellularLocation>
</comment>
<evidence type="ECO:0000256" key="17">
    <source>
        <dbReference type="ARBA" id="ARBA00023212"/>
    </source>
</evidence>
<keyword evidence="14" id="KW-0969">Cilium</keyword>
<dbReference type="OrthoDB" id="419419at2759"/>
<dbReference type="OMA" id="DTHEVES"/>
<dbReference type="PANTHER" id="PTHR45703:SF22">
    <property type="entry name" value="DYNEIN CYTOPLASMIC 2 HEAVY CHAIN 1"/>
    <property type="match status" value="1"/>
</dbReference>
<dbReference type="Pfam" id="PF08385">
    <property type="entry name" value="DHC_N1"/>
    <property type="match status" value="1"/>
</dbReference>
<keyword evidence="8" id="KW-0493">Microtubule</keyword>
<sequence>MNDPRKEYVVQCIISVLNIPRNEFRSNTTSNAALEKFLDHPNEKVLQAIENAGLDEKAKRTVTLQTGFSSYVEGCPEMHFIKTSYEPLTEENISKLVMVSSLRMSPVRSLFYNVREVYMPLLVESGGKGAEGLEGRLTDCLVELDAGLNASLRRGLRSQKDFDDKDISGIVTPVDEVRFWDDLKNASGAGDAVVSRAAKFSEALTNVASDLDELHKKSLPQLSDLMETLMESVDALWQSDVQPAYPAPRMRHFLKVIAGAIGRSVQAKLNSLNVWTSSFSQVSKHIREGHRVCERWNEITVDLTDVQWRSSENNWDGEGVKDHFLTQLGLRIQEVSMLRGQHDQILKLLGEDELKQLQVEDCFEPFTKLSAFSYNDYTVPAWRAALADYETRMAPIESKVAERLRAELFTGTSNPAQTVRVFQRYQDLLERNNIRQALTNERERLLTELGDFLERVLHELETFDPANLPAGRGLSQHARKMVWVEHFRSKADLCARPLSGFLKDLHSAGKVSSAYKKLRAELKEYRNKAYKDWVEEVESQLNDKEDPIALEMNSRVMDFDTAQQGALKITYSERLIELVKEARIFEQLGCNIPSKVKLAVQDGLKFYRFAVQLKQICNFYNHLSAELLPSQKLMVLQPALAFEQLFNDKQSSMKKVQWAKLDQLEAFTRNVKDGAERLRSVNRRLRNGHSQVSQEVVQMANVSLLRQRDQWKQKLAQIQKAIDTTIGACGCQVTDAKPWKAHWDYQIFKIMEVQYRFGLESLNENLPEMKADLVLAQKQLKLKPPLEELKTMYFKEIKSFVSLPLQFKGLDGAAHIYKAMPERNAEGIATVFQKADDLFVKVQKLQNSFSPWLVVGLMPERVQELVDELNDPKDWDLNFKAVKAKRKDLDKIPDTIKIDCFTLSTVVLKSVVEDQLERLSDALIISLRRKGAEEAKEVMAFLEEALETLNVRPDSVQELGKAQAEAAKLMERQGDVAKLLAAAEEKNKMLKVVASGIDMNEVHNKWEEFQIRLEAFEQLAGDLREELRGKMDQRIVTMNSEIEKFASRWQSLKPKTATDCSIEEAKKNAQQMQEWQAEWQGLKEQITMLEGDCSDFGLPVPTLSNIADVEEDLNRQQASWSLFEEFTTQLEELMTQTWLELRPRLFIIGDLAANWLTKLKEVPRDPITHLLSGTVQRLNTAAPALRAMSGEPFERVHWQILFGIIRLPNDTKLESLTFRDVFNCLDTILEKVEELKELTARAIGEVTIRDAVMEVSAWFEQTEFCFLDHPVKGGFVPLIKDWKDLLSEVSDKQNLCGSLKDSRFFTPFKDQVDKFEEKLGLLDEVLLIMNKVQRKWVYLEPIFGRGSLPREKERFDKVNTQYRTIMKNVGAAKKVNYLCTVRGLKDQFVNLADQLERCQKALNSFLEEKRSAFPRLYFIGDEDLLEILGQSSNPEVIQAHLKKLFAGIATVDFDEKITKITAMNSSLKEKVILDNPVVVKLGEEPINVEEWLANLTSEMVSTLAAHLQSCFAQPEMDMVQFEKFPSQLLCLSANIHFTQNVEKFMSNGQLLQLRGDLQTQLTSLTSTSAADEPLVQAKLKALILDLIHNIAVLDDLLVHKVQKTSEWSWFRQLRYYLKMGVAPDAKPCAIKMLECELNYSFEYQGNAPKLVHTPLTDKCYLTLMHGMHLGYGGNPYGPAGTGKTESVKALGACLGRQVLVFNCDEGIDFQAMGRIFVGLVRCGAWGCFDEFNRLLEEQMSAISQSVQLIQAAIKNTHSSVFLMNKDVKVNHNAGIFITMNPATKGYGGRQKLPDNLKQLFRPVAMSVPDNELIAEVMMFAEGFMSAKVLAQKIVSLFLLSRQLLSSQQHYDWGLRALKPILTLAGRLLQESKAASSEGLTDVEEAILLLKAVRMNTLSKLTFADSKRFQDLCVDLFPGVSVKDIEYKELEAVIRETMKEMKLPEIDTQIYKMLQFHEACQQRMGVGIVGPSGCGKSTIWKVLDAAYKKQGKHYVVHVMNPKAMNRVRLLGHMDHDTREWFDGVLTASARKVIKEPSTTHNWIVCDGDIDPEWVESLNSVLDDNRLLTMPNGERIQFGTNVNFIFETDHLRFASPATISRLTMIFLSEEDVDVKPLISSWIMKQQEEQHGKLESWFDELFYRALDWVYNGNKDFSIETTRMGMVCNVLGHLSTGVSDAQKIAGEEQPTRTKQGFLLAVCRGLGGNLSEESRGDLTREAFKWAGEALPDSSRPLHCHQTDGLISRYHASSVESEVSLEALKRLGALPPLVYTTTVMRDMDLFRTWLAEEQPFIVCGPEGSGKNLLIRHAIQRMQNESDVVPLQRKMRTSTERGRAELQRPDILQGPREGRRIVLYLKDINLPTPDKYDTSEIIMFLQQAQALSGKVAEAMVMSVDNFVEAWAYEAARIFRDRLVGEDAQALIQYLSSDVEAGRRDGVDKLVFTSMLTASDEGVPSGEMRPDSSCGRRGSRSMASTAPRVTVLGGGVGGCAAAANLARTGAQVTLIEMGRGAGGRATTRGTREDPRIQVDHGAPYADMRTEAGKKATQELVAAGYAAEFQGPFGTLRADGAFEASEEAGVTWYRGHPSMSRWCEGLLQGTPSITKKFGSMIRRIEPVREDVTGAVLGWKLFDKEGQLVSDCDWLVVSGSGVAHPRWSQTFGGQAPLTEAAAVLGDARLDAALAAIGRITARPVQVAMMAFEGPAAEAWLRLPFAVAEVEGDPILAKIVVQKSDSGLVNVVAHSTEAFAVAAQDAFGSTSTAARVGGAAADASREQEVLGQLVTALNVCVARLLGPEVELSKPMFGPLLHRWGNAFPVGASLSAEESLAPASRLAFAGDYVGPRSGSIEGAMLSGADVAQRLMEHVASSASACSSCM</sequence>
<evidence type="ECO:0000256" key="10">
    <source>
        <dbReference type="ARBA" id="ARBA00022794"/>
    </source>
</evidence>
<dbReference type="Pfam" id="PF08393">
    <property type="entry name" value="DHC_N2"/>
    <property type="match status" value="1"/>
</dbReference>
<keyword evidence="6" id="KW-1003">Cell membrane</keyword>
<dbReference type="GO" id="GO:0045505">
    <property type="term" value="F:dynein intermediate chain binding"/>
    <property type="evidence" value="ECO:0007669"/>
    <property type="project" value="InterPro"/>
</dbReference>
<accession>A0A813GW43</accession>
<evidence type="ECO:0000256" key="18">
    <source>
        <dbReference type="ARBA" id="ARBA00023273"/>
    </source>
</evidence>
<dbReference type="PANTHER" id="PTHR45703">
    <property type="entry name" value="DYNEIN HEAVY CHAIN"/>
    <property type="match status" value="1"/>
</dbReference>
<evidence type="ECO:0000256" key="3">
    <source>
        <dbReference type="ARBA" id="ARBA00004245"/>
    </source>
</evidence>